<dbReference type="EMBL" id="NFZW01000003">
    <property type="protein sequence ID" value="RFA38515.1"/>
    <property type="molecule type" value="Genomic_DNA"/>
</dbReference>
<keyword evidence="2" id="KW-1185">Reference proteome</keyword>
<reference evidence="2" key="1">
    <citation type="submission" date="2017-05" db="EMBL/GenBank/DDBJ databases">
        <authorList>
            <person name="Sharma S."/>
            <person name="Sidhu C."/>
            <person name="Pinnaka A.K."/>
        </authorList>
    </citation>
    <scope>NUCLEOTIDE SEQUENCE [LARGE SCALE GENOMIC DNA]</scope>
    <source>
        <strain evidence="2">AK93</strain>
    </source>
</reference>
<dbReference type="AlphaFoldDB" id="A0A3E0X001"/>
<proteinExistence type="predicted"/>
<evidence type="ECO:0000313" key="2">
    <source>
        <dbReference type="Proteomes" id="UP000256763"/>
    </source>
</evidence>
<protein>
    <submittedName>
        <fullName evidence="1">Uncharacterized protein</fullName>
    </submittedName>
</protein>
<evidence type="ECO:0000313" key="1">
    <source>
        <dbReference type="EMBL" id="RFA38515.1"/>
    </source>
</evidence>
<accession>A0A3E0X001</accession>
<organism evidence="1 2">
    <name type="scientific">Alkalilimnicola ehrlichii</name>
    <dbReference type="NCBI Taxonomy" id="351052"/>
    <lineage>
        <taxon>Bacteria</taxon>
        <taxon>Pseudomonadati</taxon>
        <taxon>Pseudomonadota</taxon>
        <taxon>Gammaproteobacteria</taxon>
        <taxon>Chromatiales</taxon>
        <taxon>Ectothiorhodospiraceae</taxon>
        <taxon>Alkalilimnicola</taxon>
    </lineage>
</organism>
<gene>
    <name evidence="1" type="ORF">CAL65_03970</name>
</gene>
<sequence length="220" mass="23303">MLFGDMAVGLPPSIAPVFDRVAVTAIDEPLAADWVCAVVADDSAAIERARRWLVRQREQNTLCLLVASTAACARLSAQVDAYCDDVAVGPDFFAALEGTAYLLAESGTVCVEPEDIRYALADGGRTVAASVECPDCEDVDACIGALFASLARRGCRPQQARRAVVSILGTDVGSADFGCIQSALLDWMHPDGTPVVGVRAGCARSRLWHIRALVPLLPQD</sequence>
<dbReference type="Proteomes" id="UP000256763">
    <property type="component" value="Unassembled WGS sequence"/>
</dbReference>
<comment type="caution">
    <text evidence="1">The sequence shown here is derived from an EMBL/GenBank/DDBJ whole genome shotgun (WGS) entry which is preliminary data.</text>
</comment>
<name>A0A3E0X001_9GAMM</name>